<keyword evidence="1" id="KW-0677">Repeat</keyword>
<dbReference type="InterPro" id="IPR039351">
    <property type="entry name" value="KRTAP8-1"/>
</dbReference>
<dbReference type="GO" id="GO:0005882">
    <property type="term" value="C:intermediate filament"/>
    <property type="evidence" value="ECO:0007669"/>
    <property type="project" value="UniProtKB-KW"/>
</dbReference>
<dbReference type="PANTHER" id="PTHR36131">
    <property type="entry name" value="KERATIN-ASSOCIATED PROTEIN 8-1"/>
    <property type="match status" value="1"/>
</dbReference>
<dbReference type="PANTHER" id="PTHR36131:SF1">
    <property type="entry name" value="KERATIN-ASSOCIATED PROTEIN 8-1"/>
    <property type="match status" value="1"/>
</dbReference>
<proteinExistence type="predicted"/>
<evidence type="ECO:0000313" key="3">
    <source>
        <dbReference type="Ensembl" id="ENSEASP00005011066.2"/>
    </source>
</evidence>
<dbReference type="OMA" id="NGYWGSY"/>
<dbReference type="Ensembl" id="ENSEAST00005012032.2">
    <property type="protein sequence ID" value="ENSEASP00005011066.2"/>
    <property type="gene ID" value="ENSEASG00005030342.1"/>
</dbReference>
<dbReference type="Pfam" id="PF11759">
    <property type="entry name" value="KRTAP"/>
    <property type="match status" value="1"/>
</dbReference>
<evidence type="ECO:0000313" key="4">
    <source>
        <dbReference type="Proteomes" id="UP000694387"/>
    </source>
</evidence>
<protein>
    <submittedName>
        <fullName evidence="3">Keratin associated protein 8-1</fullName>
    </submittedName>
</protein>
<dbReference type="GeneTree" id="ENSGT00530000064274"/>
<dbReference type="AlphaFoldDB" id="A0A8C4LH44"/>
<reference evidence="3" key="3">
    <citation type="submission" date="2025-09" db="UniProtKB">
        <authorList>
            <consortium name="Ensembl"/>
        </authorList>
    </citation>
    <scope>IDENTIFICATION</scope>
</reference>
<evidence type="ECO:0000256" key="1">
    <source>
        <dbReference type="ARBA" id="ARBA00022737"/>
    </source>
</evidence>
<gene>
    <name evidence="3" type="primary">KRTAP8-1</name>
</gene>
<dbReference type="Proteomes" id="UP000694387">
    <property type="component" value="Chromosome 18"/>
</dbReference>
<keyword evidence="4" id="KW-1185">Reference proteome</keyword>
<keyword evidence="2" id="KW-0416">Keratin</keyword>
<dbReference type="GO" id="GO:0005829">
    <property type="term" value="C:cytosol"/>
    <property type="evidence" value="ECO:0007669"/>
    <property type="project" value="UniProtKB-ARBA"/>
</dbReference>
<reference evidence="3 4" key="1">
    <citation type="journal article" date="2020" name="Nat. Commun.">
        <title>Donkey genomes provide new insights into domestication and selection for coat color.</title>
        <authorList>
            <person name="Wang"/>
            <person name="C."/>
            <person name="Li"/>
            <person name="H."/>
            <person name="Guo"/>
            <person name="Y."/>
            <person name="Huang"/>
            <person name="J."/>
            <person name="Sun"/>
            <person name="Y."/>
            <person name="Min"/>
            <person name="J."/>
            <person name="Wang"/>
            <person name="J."/>
            <person name="Fang"/>
            <person name="X."/>
            <person name="Zhao"/>
            <person name="Z."/>
            <person name="Wang"/>
            <person name="S."/>
            <person name="Zhang"/>
            <person name="Y."/>
            <person name="Liu"/>
            <person name="Q."/>
            <person name="Jiang"/>
            <person name="Q."/>
            <person name="Wang"/>
            <person name="X."/>
            <person name="Guo"/>
            <person name="Y."/>
            <person name="Yang"/>
            <person name="C."/>
            <person name="Wang"/>
            <person name="Y."/>
            <person name="Tian"/>
            <person name="F."/>
            <person name="Zhuang"/>
            <person name="G."/>
            <person name="Fan"/>
            <person name="Y."/>
            <person name="Gao"/>
            <person name="Q."/>
            <person name="Li"/>
            <person name="Y."/>
            <person name="Ju"/>
            <person name="Z."/>
            <person name="Li"/>
            <person name="J."/>
            <person name="Li"/>
            <person name="R."/>
            <person name="Hou"/>
            <person name="M."/>
            <person name="Yang"/>
            <person name="G."/>
            <person name="Liu"/>
            <person name="G."/>
            <person name="Liu"/>
            <person name="W."/>
            <person name="Guo"/>
            <person name="J."/>
            <person name="Pan"/>
            <person name="S."/>
            <person name="Fan"/>
            <person name="G."/>
            <person name="Zhang"/>
            <person name="W."/>
            <person name="Zhang"/>
            <person name="R."/>
            <person name="Yu"/>
            <person name="J."/>
            <person name="Zhang"/>
            <person name="X."/>
            <person name="Yin"/>
            <person name="Q."/>
            <person name="Ji"/>
            <person name="C."/>
            <person name="Jin"/>
            <person name="Y."/>
            <person name="Yue"/>
            <person name="G."/>
            <person name="Liu"/>
            <person name="M."/>
            <person name="Xu"/>
            <person name="J."/>
            <person name="Liu"/>
            <person name="S."/>
            <person name="Jordana"/>
            <person name="J."/>
            <person name="Noce"/>
            <person name="A."/>
            <person name="Amills"/>
            <person name="M."/>
            <person name="Wu"/>
            <person name="D.D."/>
            <person name="Li"/>
            <person name="S."/>
            <person name="Zhou"/>
            <person name="X. and Zhong"/>
            <person name="J."/>
        </authorList>
    </citation>
    <scope>NUCLEOTIDE SEQUENCE [LARGE SCALE GENOMIC DNA]</scope>
</reference>
<dbReference type="InterPro" id="IPR021743">
    <property type="entry name" value="KRTAP_type8/19/20/21/22"/>
</dbReference>
<accession>A0A8C4LH44</accession>
<organism evidence="3 4">
    <name type="scientific">Equus asinus</name>
    <name type="common">Donkey</name>
    <name type="synonym">Equus africanus asinus</name>
    <dbReference type="NCBI Taxonomy" id="9793"/>
    <lineage>
        <taxon>Eukaryota</taxon>
        <taxon>Metazoa</taxon>
        <taxon>Chordata</taxon>
        <taxon>Craniata</taxon>
        <taxon>Vertebrata</taxon>
        <taxon>Euteleostomi</taxon>
        <taxon>Mammalia</taxon>
        <taxon>Eutheria</taxon>
        <taxon>Laurasiatheria</taxon>
        <taxon>Perissodactyla</taxon>
        <taxon>Equidae</taxon>
        <taxon>Equus</taxon>
    </lineage>
</organism>
<reference evidence="3" key="2">
    <citation type="submission" date="2025-08" db="UniProtKB">
        <authorList>
            <consortium name="Ensembl"/>
        </authorList>
    </citation>
    <scope>IDENTIFICATION</scope>
</reference>
<sequence>MSFGFFSEDIYPGSYLGSFSSPLGYSVGCGYGRTDSPVGYGFGYGYGGFRPLDYRRYWTFDLY</sequence>
<evidence type="ECO:0000256" key="2">
    <source>
        <dbReference type="ARBA" id="ARBA00022744"/>
    </source>
</evidence>
<name>A0A8C4LH44_EQUAS</name>